<accession>A0A225NR92</accession>
<dbReference type="Pfam" id="PF00072">
    <property type="entry name" value="Response_reg"/>
    <property type="match status" value="1"/>
</dbReference>
<comment type="caution">
    <text evidence="3">The sequence shown here is derived from an EMBL/GenBank/DDBJ whole genome shotgun (WGS) entry which is preliminary data.</text>
</comment>
<evidence type="ECO:0000313" key="4">
    <source>
        <dbReference type="Proteomes" id="UP000215377"/>
    </source>
</evidence>
<feature type="domain" description="Response regulatory" evidence="2">
    <location>
        <begin position="3"/>
        <end position="121"/>
    </location>
</feature>
<feature type="modified residue" description="4-aspartylphosphate" evidence="1">
    <location>
        <position position="54"/>
    </location>
</feature>
<dbReference type="EMBL" id="AQQR01000004">
    <property type="protein sequence ID" value="OWU73727.1"/>
    <property type="molecule type" value="Genomic_DNA"/>
</dbReference>
<dbReference type="SUPFAM" id="SSF52172">
    <property type="entry name" value="CheY-like"/>
    <property type="match status" value="1"/>
</dbReference>
<reference evidence="3 4" key="1">
    <citation type="submission" date="2013-04" db="EMBL/GenBank/DDBJ databases">
        <title>Oceanicola sp. 22II1-22F33 Genome Sequencing.</title>
        <authorList>
            <person name="Lai Q."/>
            <person name="Li G."/>
            <person name="Shao Z."/>
        </authorList>
    </citation>
    <scope>NUCLEOTIDE SEQUENCE [LARGE SCALE GENOMIC DNA]</scope>
    <source>
        <strain evidence="3 4">22II1-22F33</strain>
    </source>
</reference>
<protein>
    <recommendedName>
        <fullName evidence="2">Response regulatory domain-containing protein</fullName>
    </recommendedName>
</protein>
<proteinExistence type="predicted"/>
<dbReference type="GO" id="GO:0000160">
    <property type="term" value="P:phosphorelay signal transduction system"/>
    <property type="evidence" value="ECO:0007669"/>
    <property type="project" value="InterPro"/>
</dbReference>
<keyword evidence="4" id="KW-1185">Reference proteome</keyword>
<dbReference type="InterPro" id="IPR011006">
    <property type="entry name" value="CheY-like_superfamily"/>
</dbReference>
<dbReference type="Proteomes" id="UP000215377">
    <property type="component" value="Unassembled WGS sequence"/>
</dbReference>
<dbReference type="SMART" id="SM00448">
    <property type="entry name" value="REC"/>
    <property type="match status" value="1"/>
</dbReference>
<keyword evidence="1" id="KW-0597">Phosphoprotein</keyword>
<sequence length="218" mass="24009">MTRALILDDSEIDILRLRKFCRKAGLDFDIDAAQTIDQMRDLLDGAEYDIVFIDYHLGFDTGLDALAVVQAHPDQVSALPIMVTSVTDHSTAIEAMRSGCADYIVKEELTVSALQKSVASALERRIVLAMTSEAQVMASTLKASVERFVRSCGPETRELIGGLLAGIARLKTDEIDGDLRMRLTMVERGCLDIVTLCDDIATLTLGFQDERLVLSRLQ</sequence>
<dbReference type="Gene3D" id="3.40.50.2300">
    <property type="match status" value="1"/>
</dbReference>
<organism evidence="3 4">
    <name type="scientific">Marinibacterium profundimaris</name>
    <dbReference type="NCBI Taxonomy" id="1679460"/>
    <lineage>
        <taxon>Bacteria</taxon>
        <taxon>Pseudomonadati</taxon>
        <taxon>Pseudomonadota</taxon>
        <taxon>Alphaproteobacteria</taxon>
        <taxon>Rhodobacterales</taxon>
        <taxon>Paracoccaceae</taxon>
        <taxon>Marinibacterium</taxon>
    </lineage>
</organism>
<dbReference type="CDD" id="cd00156">
    <property type="entry name" value="REC"/>
    <property type="match status" value="1"/>
</dbReference>
<dbReference type="AlphaFoldDB" id="A0A225NR92"/>
<evidence type="ECO:0000259" key="2">
    <source>
        <dbReference type="PROSITE" id="PS50110"/>
    </source>
</evidence>
<evidence type="ECO:0000256" key="1">
    <source>
        <dbReference type="PROSITE-ProRule" id="PRU00169"/>
    </source>
</evidence>
<dbReference type="InterPro" id="IPR001789">
    <property type="entry name" value="Sig_transdc_resp-reg_receiver"/>
</dbReference>
<dbReference type="PROSITE" id="PS50110">
    <property type="entry name" value="RESPONSE_REGULATORY"/>
    <property type="match status" value="1"/>
</dbReference>
<gene>
    <name evidence="3" type="ORF">ATO3_13580</name>
</gene>
<evidence type="ECO:0000313" key="3">
    <source>
        <dbReference type="EMBL" id="OWU73727.1"/>
    </source>
</evidence>
<name>A0A225NR92_9RHOB</name>